<evidence type="ECO:0000313" key="6">
    <source>
        <dbReference type="Proteomes" id="UP001388673"/>
    </source>
</evidence>
<evidence type="ECO:0000256" key="2">
    <source>
        <dbReference type="ARBA" id="ARBA00009072"/>
    </source>
</evidence>
<dbReference type="KEGG" id="kne:92181826"/>
<feature type="compositionally biased region" description="Basic and acidic residues" evidence="4">
    <location>
        <begin position="591"/>
        <end position="600"/>
    </location>
</feature>
<proteinExistence type="inferred from homology"/>
<evidence type="ECO:0000256" key="4">
    <source>
        <dbReference type="SAM" id="MobiDB-lite"/>
    </source>
</evidence>
<feature type="compositionally biased region" description="Polar residues" evidence="4">
    <location>
        <begin position="607"/>
        <end position="620"/>
    </location>
</feature>
<feature type="compositionally biased region" description="Low complexity" evidence="4">
    <location>
        <begin position="466"/>
        <end position="480"/>
    </location>
</feature>
<gene>
    <name evidence="5" type="ORF">IAR55_004568</name>
</gene>
<feature type="region of interest" description="Disordered" evidence="4">
    <location>
        <begin position="591"/>
        <end position="681"/>
    </location>
</feature>
<dbReference type="Proteomes" id="UP001388673">
    <property type="component" value="Unassembled WGS sequence"/>
</dbReference>
<name>A0AAW0YXW8_9TREE</name>
<evidence type="ECO:0000313" key="5">
    <source>
        <dbReference type="EMBL" id="KAK8850649.1"/>
    </source>
</evidence>
<evidence type="ECO:0008006" key="7">
    <source>
        <dbReference type="Google" id="ProtNLM"/>
    </source>
</evidence>
<feature type="region of interest" description="Disordered" evidence="4">
    <location>
        <begin position="1"/>
        <end position="25"/>
    </location>
</feature>
<dbReference type="PANTHER" id="PTHR12940">
    <property type="entry name" value="ES-2 PROTEIN - RELATED"/>
    <property type="match status" value="1"/>
</dbReference>
<feature type="region of interest" description="Disordered" evidence="4">
    <location>
        <begin position="529"/>
        <end position="549"/>
    </location>
</feature>
<keyword evidence="3" id="KW-0539">Nucleus</keyword>
<comment type="caution">
    <text evidence="5">The sequence shown here is derived from an EMBL/GenBank/DDBJ whole genome shotgun (WGS) entry which is preliminary data.</text>
</comment>
<keyword evidence="6" id="KW-1185">Reference proteome</keyword>
<comment type="similarity">
    <text evidence="2">Belongs to the ESS2 family.</text>
</comment>
<feature type="region of interest" description="Disordered" evidence="4">
    <location>
        <begin position="454"/>
        <end position="480"/>
    </location>
</feature>
<feature type="compositionally biased region" description="Basic and acidic residues" evidence="4">
    <location>
        <begin position="378"/>
        <end position="402"/>
    </location>
</feature>
<comment type="subcellular location">
    <subcellularLocation>
        <location evidence="1">Nucleus</location>
    </subcellularLocation>
</comment>
<sequence>MSVDSNALIPRTGIQPRLTNGPKAGQRSLYQQHVLDEDTYTDALSHIITRDFFPNLPHIHATNDYLTALTDNDPELLSASIRKLAALAHEKEHGRRSMDDTDAERARRTELSLMGTPYIALPGGRGRPTRTPVGARGWETPMGESSTRRRYDDYEELDGGETAEAGPSRPRKRPRPAVRDDLSLDAFQRNYTSEDNASFVQIVDEENRRRREERWGWAWEAEQKAAARRIEGEEKRKSILDAATSGNWVVNAEGRRLIGGLAEGGRDRPEGEAWKDIKLIGRGETITEGKENLQGEETGDTTGGSGALVVHTSGSSALVKTERTSAAATIPVTEIALPPKHPLTQALTDAGLPATALISKDDGAIVPHREITSGADQGRGRGSADSESRNKVERAAMGDQERGSLSLGGSGADMWGYTTRNNLMFPADSNTNPYPKPREAANTAVMPPIINHSNTRLPEEEHEPSGSRQGSRRGSSPARSWVDAAVRGTPYPQMPTINNYPLLANDPSPSPQDLPSLLTWGTLLSTPRALDGNDDPLDSTPSFKMPETKRRDEIGRKLADKASRAMNDRAKSFTPRAGGSALTAALRLAADKSRSVRGERTPGTMLPPSSTSRRQANSLTPAARQLLERSVGRSPMTSSGGLSTAGRNRGAVMEKGSGWAGLGGGGKTEKRSMSWTPSPRK</sequence>
<dbReference type="EMBL" id="JBCAWK010000008">
    <property type="protein sequence ID" value="KAK8850649.1"/>
    <property type="molecule type" value="Genomic_DNA"/>
</dbReference>
<evidence type="ECO:0000256" key="3">
    <source>
        <dbReference type="ARBA" id="ARBA00023242"/>
    </source>
</evidence>
<dbReference type="AlphaFoldDB" id="A0AAW0YXW8"/>
<organism evidence="5 6">
    <name type="scientific">Kwoniella newhampshirensis</name>
    <dbReference type="NCBI Taxonomy" id="1651941"/>
    <lineage>
        <taxon>Eukaryota</taxon>
        <taxon>Fungi</taxon>
        <taxon>Dikarya</taxon>
        <taxon>Basidiomycota</taxon>
        <taxon>Agaricomycotina</taxon>
        <taxon>Tremellomycetes</taxon>
        <taxon>Tremellales</taxon>
        <taxon>Cryptococcaceae</taxon>
        <taxon>Kwoniella</taxon>
    </lineage>
</organism>
<evidence type="ECO:0000256" key="1">
    <source>
        <dbReference type="ARBA" id="ARBA00004123"/>
    </source>
</evidence>
<reference evidence="5 6" key="1">
    <citation type="journal article" date="2024" name="bioRxiv">
        <title>Comparative genomics of Cryptococcus and Kwoniella reveals pathogenesis evolution and contrasting karyotype dynamics via intercentromeric recombination or chromosome fusion.</title>
        <authorList>
            <person name="Coelho M.A."/>
            <person name="David-Palma M."/>
            <person name="Shea T."/>
            <person name="Bowers K."/>
            <person name="McGinley-Smith S."/>
            <person name="Mohammad A.W."/>
            <person name="Gnirke A."/>
            <person name="Yurkov A.M."/>
            <person name="Nowrousian M."/>
            <person name="Sun S."/>
            <person name="Cuomo C.A."/>
            <person name="Heitman J."/>
        </authorList>
    </citation>
    <scope>NUCLEOTIDE SEQUENCE [LARGE SCALE GENOMIC DNA]</scope>
    <source>
        <strain evidence="5 6">CBS 13917</strain>
    </source>
</reference>
<feature type="region of interest" description="Disordered" evidence="4">
    <location>
        <begin position="368"/>
        <end position="411"/>
    </location>
</feature>
<dbReference type="GeneID" id="92181826"/>
<accession>A0AAW0YXW8</accession>
<dbReference type="GO" id="GO:0071013">
    <property type="term" value="C:catalytic step 2 spliceosome"/>
    <property type="evidence" value="ECO:0007669"/>
    <property type="project" value="TreeGrafter"/>
</dbReference>
<protein>
    <recommendedName>
        <fullName evidence="7">Protein DGCR14</fullName>
    </recommendedName>
</protein>
<feature type="compositionally biased region" description="Polar residues" evidence="4">
    <location>
        <begin position="635"/>
        <end position="646"/>
    </location>
</feature>
<dbReference type="PANTHER" id="PTHR12940:SF0">
    <property type="entry name" value="SPLICING FACTOR ESS-2 HOMOLOG"/>
    <property type="match status" value="1"/>
</dbReference>
<dbReference type="Pfam" id="PF09751">
    <property type="entry name" value="Es2"/>
    <property type="match status" value="2"/>
</dbReference>
<dbReference type="InterPro" id="IPR019148">
    <property type="entry name" value="Nuclear_protein_DGCR14_ESS-2"/>
</dbReference>
<feature type="region of interest" description="Disordered" evidence="4">
    <location>
        <begin position="117"/>
        <end position="181"/>
    </location>
</feature>
<dbReference type="RefSeq" id="XP_066802080.1">
    <property type="nucleotide sequence ID" value="XM_066947666.1"/>
</dbReference>